<reference evidence="5" key="1">
    <citation type="submission" date="2018-05" db="EMBL/GenBank/DDBJ databases">
        <authorList>
            <person name="Lanie J.A."/>
            <person name="Ng W.-L."/>
            <person name="Kazmierczak K.M."/>
            <person name="Andrzejewski T.M."/>
            <person name="Davidsen T.M."/>
            <person name="Wayne K.J."/>
            <person name="Tettelin H."/>
            <person name="Glass J.I."/>
            <person name="Rusch D."/>
            <person name="Podicherti R."/>
            <person name="Tsui H.-C.T."/>
            <person name="Winkler M.E."/>
        </authorList>
    </citation>
    <scope>NUCLEOTIDE SEQUENCE</scope>
</reference>
<keyword evidence="2" id="KW-0132">Cell division</keyword>
<dbReference type="InterPro" id="IPR036388">
    <property type="entry name" value="WH-like_DNA-bd_sf"/>
</dbReference>
<dbReference type="SUPFAM" id="SSF46785">
    <property type="entry name" value="Winged helix' DNA-binding domain"/>
    <property type="match status" value="1"/>
</dbReference>
<name>A0A381SX83_9ZZZZ</name>
<dbReference type="InterPro" id="IPR005234">
    <property type="entry name" value="ScpB_csome_segregation"/>
</dbReference>
<dbReference type="Pfam" id="PF04079">
    <property type="entry name" value="SMC_ScpB"/>
    <property type="match status" value="1"/>
</dbReference>
<dbReference type="AlphaFoldDB" id="A0A381SX83"/>
<dbReference type="EMBL" id="UINC01003710">
    <property type="protein sequence ID" value="SVA08620.1"/>
    <property type="molecule type" value="Genomic_DNA"/>
</dbReference>
<dbReference type="PANTHER" id="PTHR34298:SF2">
    <property type="entry name" value="SEGREGATION AND CONDENSATION PROTEIN B"/>
    <property type="match status" value="1"/>
</dbReference>
<keyword evidence="3" id="KW-0159">Chromosome partition</keyword>
<dbReference type="GO" id="GO:0051304">
    <property type="term" value="P:chromosome separation"/>
    <property type="evidence" value="ECO:0007669"/>
    <property type="project" value="InterPro"/>
</dbReference>
<evidence type="ECO:0000313" key="5">
    <source>
        <dbReference type="EMBL" id="SVA08620.1"/>
    </source>
</evidence>
<proteinExistence type="predicted"/>
<dbReference type="GO" id="GO:0051301">
    <property type="term" value="P:cell division"/>
    <property type="evidence" value="ECO:0007669"/>
    <property type="project" value="UniProtKB-KW"/>
</dbReference>
<evidence type="ECO:0000256" key="4">
    <source>
        <dbReference type="ARBA" id="ARBA00023306"/>
    </source>
</evidence>
<dbReference type="InterPro" id="IPR036390">
    <property type="entry name" value="WH_DNA-bd_sf"/>
</dbReference>
<dbReference type="Gene3D" id="1.10.10.10">
    <property type="entry name" value="Winged helix-like DNA-binding domain superfamily/Winged helix DNA-binding domain"/>
    <property type="match status" value="1"/>
</dbReference>
<keyword evidence="4" id="KW-0131">Cell cycle</keyword>
<accession>A0A381SX83</accession>
<evidence type="ECO:0008006" key="6">
    <source>
        <dbReference type="Google" id="ProtNLM"/>
    </source>
</evidence>
<dbReference type="PANTHER" id="PTHR34298">
    <property type="entry name" value="SEGREGATION AND CONDENSATION PROTEIN B"/>
    <property type="match status" value="1"/>
</dbReference>
<sequence>MSVAALETLAVIAYRQPVTAAEIAGVRGVDPATSLRTLRGQGMIRITGRKRAVGRPFTYGTTRQFLEIFGLRDLDELPDPEEFEELLEA</sequence>
<evidence type="ECO:0000256" key="2">
    <source>
        <dbReference type="ARBA" id="ARBA00022618"/>
    </source>
</evidence>
<gene>
    <name evidence="5" type="ORF">METZ01_LOCUS61474</name>
</gene>
<protein>
    <recommendedName>
        <fullName evidence="6">SMC-Scp complex subunit ScpB</fullName>
    </recommendedName>
</protein>
<evidence type="ECO:0000256" key="1">
    <source>
        <dbReference type="ARBA" id="ARBA00022490"/>
    </source>
</evidence>
<evidence type="ECO:0000256" key="3">
    <source>
        <dbReference type="ARBA" id="ARBA00022829"/>
    </source>
</evidence>
<organism evidence="5">
    <name type="scientific">marine metagenome</name>
    <dbReference type="NCBI Taxonomy" id="408172"/>
    <lineage>
        <taxon>unclassified sequences</taxon>
        <taxon>metagenomes</taxon>
        <taxon>ecological metagenomes</taxon>
    </lineage>
</organism>
<keyword evidence="1" id="KW-0963">Cytoplasm</keyword>